<proteinExistence type="predicted"/>
<dbReference type="Proteomes" id="UP000655225">
    <property type="component" value="Unassembled WGS sequence"/>
</dbReference>
<dbReference type="OrthoDB" id="2018221at2759"/>
<dbReference type="AlphaFoldDB" id="A0A834Z5P3"/>
<comment type="caution">
    <text evidence="1">The sequence shown here is derived from an EMBL/GenBank/DDBJ whole genome shotgun (WGS) entry which is preliminary data.</text>
</comment>
<evidence type="ECO:0000313" key="2">
    <source>
        <dbReference type="Proteomes" id="UP000655225"/>
    </source>
</evidence>
<evidence type="ECO:0000313" key="1">
    <source>
        <dbReference type="EMBL" id="KAF8397746.1"/>
    </source>
</evidence>
<accession>A0A834Z5P3</accession>
<dbReference type="PANTHER" id="PTHR35732:SF1">
    <property type="entry name" value="OS10G0545100 PROTEIN"/>
    <property type="match status" value="1"/>
</dbReference>
<keyword evidence="2" id="KW-1185">Reference proteome</keyword>
<dbReference type="PANTHER" id="PTHR35732">
    <property type="entry name" value="OS10G0545100 PROTEIN"/>
    <property type="match status" value="1"/>
</dbReference>
<name>A0A834Z5P3_TETSI</name>
<dbReference type="OMA" id="CHVENTS"/>
<dbReference type="InterPro" id="IPR016621">
    <property type="entry name" value="UCP014543"/>
</dbReference>
<reference evidence="1 2" key="1">
    <citation type="submission" date="2020-04" db="EMBL/GenBank/DDBJ databases">
        <title>Plant Genome Project.</title>
        <authorList>
            <person name="Zhang R.-G."/>
        </authorList>
    </citation>
    <scope>NUCLEOTIDE SEQUENCE [LARGE SCALE GENOMIC DNA]</scope>
    <source>
        <strain evidence="1">YNK0</strain>
        <tissue evidence="1">Leaf</tissue>
    </source>
</reference>
<gene>
    <name evidence="1" type="ORF">HHK36_016668</name>
</gene>
<sequence length="236" mass="26365">MIHDYHIRKCAFVEDKEEHTIMASAFLTLQSFCYGFSPNRSSRSLRLPISSNFATPSVISQSPTFSSAKDTLQFKLKHFPRASAEGVPSELIEDSKFVPMNADDPRYGPPALLLLGFEVEETMKIQQLLKELDGEFLKVIHCTEDMISRSLWEAMHTEQPNLRAVKIAESLPRICFLSGLSGEEMMMFIDAFPETGLKPVVFAALVPNSAGKPLLEVMEEIMGDHEMMSAKQSGST</sequence>
<protein>
    <submittedName>
        <fullName evidence="1">Uncharacterized protein</fullName>
    </submittedName>
</protein>
<dbReference type="EMBL" id="JABCRI010000011">
    <property type="protein sequence ID" value="KAF8397746.1"/>
    <property type="molecule type" value="Genomic_DNA"/>
</dbReference>
<organism evidence="1 2">
    <name type="scientific">Tetracentron sinense</name>
    <name type="common">Spur-leaf</name>
    <dbReference type="NCBI Taxonomy" id="13715"/>
    <lineage>
        <taxon>Eukaryota</taxon>
        <taxon>Viridiplantae</taxon>
        <taxon>Streptophyta</taxon>
        <taxon>Embryophyta</taxon>
        <taxon>Tracheophyta</taxon>
        <taxon>Spermatophyta</taxon>
        <taxon>Magnoliopsida</taxon>
        <taxon>Trochodendrales</taxon>
        <taxon>Trochodendraceae</taxon>
        <taxon>Tetracentron</taxon>
    </lineage>
</organism>
<dbReference type="Pfam" id="PF12646">
    <property type="entry name" value="DUF3783"/>
    <property type="match status" value="1"/>
</dbReference>